<dbReference type="InterPro" id="IPR037165">
    <property type="entry name" value="AldOxase/xan_DH_Mopterin-bd_sf"/>
</dbReference>
<dbReference type="Proteomes" id="UP000276133">
    <property type="component" value="Unassembled WGS sequence"/>
</dbReference>
<dbReference type="EMBL" id="REGN01012342">
    <property type="protein sequence ID" value="RMZ95764.1"/>
    <property type="molecule type" value="Genomic_DNA"/>
</dbReference>
<sequence length="99" mass="10961">MLTDGTWEYKPPTTKDIPIDFRINFVNNNPNPVGVLGSKAIGEPPLCLTPSVAFAVKRAIEAARKELTGDEQYFALNSPATVDSIQQLCSIDFKQFKLF</sequence>
<gene>
    <name evidence="2" type="ORF">BpHYR1_043263</name>
</gene>
<protein>
    <submittedName>
        <fullName evidence="2">Indole-3-acetaldehyde oxidase-like</fullName>
    </submittedName>
</protein>
<dbReference type="SUPFAM" id="SSF56003">
    <property type="entry name" value="Molybdenum cofactor-binding domain"/>
    <property type="match status" value="1"/>
</dbReference>
<dbReference type="Gene3D" id="3.30.365.10">
    <property type="entry name" value="Aldehyde oxidase/xanthine dehydrogenase, molybdopterin binding domain"/>
    <property type="match status" value="1"/>
</dbReference>
<organism evidence="2 3">
    <name type="scientific">Brachionus plicatilis</name>
    <name type="common">Marine rotifer</name>
    <name type="synonym">Brachionus muelleri</name>
    <dbReference type="NCBI Taxonomy" id="10195"/>
    <lineage>
        <taxon>Eukaryota</taxon>
        <taxon>Metazoa</taxon>
        <taxon>Spiralia</taxon>
        <taxon>Gnathifera</taxon>
        <taxon>Rotifera</taxon>
        <taxon>Eurotatoria</taxon>
        <taxon>Monogononta</taxon>
        <taxon>Pseudotrocha</taxon>
        <taxon>Ploima</taxon>
        <taxon>Brachionidae</taxon>
        <taxon>Brachionus</taxon>
    </lineage>
</organism>
<evidence type="ECO:0000313" key="2">
    <source>
        <dbReference type="EMBL" id="RMZ95764.1"/>
    </source>
</evidence>
<dbReference type="AlphaFoldDB" id="A0A3M7PAL9"/>
<keyword evidence="3" id="KW-1185">Reference proteome</keyword>
<dbReference type="PANTHER" id="PTHR11908:SF132">
    <property type="entry name" value="ALDEHYDE OXIDASE 1-RELATED"/>
    <property type="match status" value="1"/>
</dbReference>
<evidence type="ECO:0000313" key="3">
    <source>
        <dbReference type="Proteomes" id="UP000276133"/>
    </source>
</evidence>
<keyword evidence="1" id="KW-0500">Molybdenum</keyword>
<accession>A0A3M7PAL9</accession>
<evidence type="ECO:0000256" key="1">
    <source>
        <dbReference type="ARBA" id="ARBA00022505"/>
    </source>
</evidence>
<dbReference type="InterPro" id="IPR016208">
    <property type="entry name" value="Ald_Oxase/xanthine_DH-like"/>
</dbReference>
<dbReference type="GO" id="GO:0005506">
    <property type="term" value="F:iron ion binding"/>
    <property type="evidence" value="ECO:0007669"/>
    <property type="project" value="InterPro"/>
</dbReference>
<reference evidence="2 3" key="1">
    <citation type="journal article" date="2018" name="Sci. Rep.">
        <title>Genomic signatures of local adaptation to the degree of environmental predictability in rotifers.</title>
        <authorList>
            <person name="Franch-Gras L."/>
            <person name="Hahn C."/>
            <person name="Garcia-Roger E.M."/>
            <person name="Carmona M.J."/>
            <person name="Serra M."/>
            <person name="Gomez A."/>
        </authorList>
    </citation>
    <scope>NUCLEOTIDE SEQUENCE [LARGE SCALE GENOMIC DNA]</scope>
    <source>
        <strain evidence="2">HYR1</strain>
    </source>
</reference>
<dbReference type="STRING" id="10195.A0A3M7PAL9"/>
<comment type="caution">
    <text evidence="2">The sequence shown here is derived from an EMBL/GenBank/DDBJ whole genome shotgun (WGS) entry which is preliminary data.</text>
</comment>
<dbReference type="OrthoDB" id="8300278at2759"/>
<dbReference type="GO" id="GO:0016491">
    <property type="term" value="F:oxidoreductase activity"/>
    <property type="evidence" value="ECO:0007669"/>
    <property type="project" value="InterPro"/>
</dbReference>
<proteinExistence type="predicted"/>
<name>A0A3M7PAL9_BRAPC</name>
<dbReference type="PANTHER" id="PTHR11908">
    <property type="entry name" value="XANTHINE DEHYDROGENASE"/>
    <property type="match status" value="1"/>
</dbReference>